<feature type="compositionally biased region" description="Basic and acidic residues" evidence="1">
    <location>
        <begin position="33"/>
        <end position="42"/>
    </location>
</feature>
<dbReference type="EMBL" id="OW152818">
    <property type="protein sequence ID" value="CAH2071428.1"/>
    <property type="molecule type" value="Genomic_DNA"/>
</dbReference>
<feature type="non-terminal residue" evidence="2">
    <location>
        <position position="1"/>
    </location>
</feature>
<feature type="region of interest" description="Disordered" evidence="1">
    <location>
        <begin position="33"/>
        <end position="122"/>
    </location>
</feature>
<feature type="compositionally biased region" description="Polar residues" evidence="1">
    <location>
        <begin position="89"/>
        <end position="102"/>
    </location>
</feature>
<keyword evidence="3" id="KW-1185">Reference proteome</keyword>
<protein>
    <submittedName>
        <fullName evidence="2">Uncharacterized protein</fullName>
    </submittedName>
</protein>
<gene>
    <name evidence="2" type="ORF">IPOD504_LOCUS15116</name>
</gene>
<proteinExistence type="predicted"/>
<reference evidence="2" key="1">
    <citation type="submission" date="2022-03" db="EMBL/GenBank/DDBJ databases">
        <authorList>
            <person name="Martin H S."/>
        </authorList>
    </citation>
    <scope>NUCLEOTIDE SEQUENCE</scope>
</reference>
<organism evidence="2 3">
    <name type="scientific">Iphiclides podalirius</name>
    <name type="common">scarce swallowtail</name>
    <dbReference type="NCBI Taxonomy" id="110791"/>
    <lineage>
        <taxon>Eukaryota</taxon>
        <taxon>Metazoa</taxon>
        <taxon>Ecdysozoa</taxon>
        <taxon>Arthropoda</taxon>
        <taxon>Hexapoda</taxon>
        <taxon>Insecta</taxon>
        <taxon>Pterygota</taxon>
        <taxon>Neoptera</taxon>
        <taxon>Endopterygota</taxon>
        <taxon>Lepidoptera</taxon>
        <taxon>Glossata</taxon>
        <taxon>Ditrysia</taxon>
        <taxon>Papilionoidea</taxon>
        <taxon>Papilionidae</taxon>
        <taxon>Papilioninae</taxon>
        <taxon>Iphiclides</taxon>
    </lineage>
</organism>
<name>A0ABN8J0R4_9NEOP</name>
<sequence>MNLDKTKVMFNEVISPEPISINGEALEVVQDTAGERAHDARRPAVGNRKSHPVVGGISLTPRYSPRPRLESIRPAAAPPEEPPDLGPPDQTTEPGKNSTDTALNVHAHLSPLPMKEAPAGPT</sequence>
<evidence type="ECO:0000313" key="2">
    <source>
        <dbReference type="EMBL" id="CAH2071428.1"/>
    </source>
</evidence>
<feature type="compositionally biased region" description="Pro residues" evidence="1">
    <location>
        <begin position="76"/>
        <end position="86"/>
    </location>
</feature>
<accession>A0ABN8J0R4</accession>
<dbReference type="Proteomes" id="UP000837857">
    <property type="component" value="Chromosome 6"/>
</dbReference>
<evidence type="ECO:0000256" key="1">
    <source>
        <dbReference type="SAM" id="MobiDB-lite"/>
    </source>
</evidence>
<evidence type="ECO:0000313" key="3">
    <source>
        <dbReference type="Proteomes" id="UP000837857"/>
    </source>
</evidence>